<gene>
    <name evidence="2" type="ORF">CYMTET_44319</name>
</gene>
<evidence type="ECO:0000313" key="3">
    <source>
        <dbReference type="Proteomes" id="UP001190700"/>
    </source>
</evidence>
<accession>A0AAE0EZE2</accession>
<name>A0AAE0EZE2_9CHLO</name>
<evidence type="ECO:0000256" key="1">
    <source>
        <dbReference type="SAM" id="MobiDB-lite"/>
    </source>
</evidence>
<keyword evidence="3" id="KW-1185">Reference proteome</keyword>
<dbReference type="AlphaFoldDB" id="A0AAE0EZE2"/>
<proteinExistence type="predicted"/>
<organism evidence="2 3">
    <name type="scientific">Cymbomonas tetramitiformis</name>
    <dbReference type="NCBI Taxonomy" id="36881"/>
    <lineage>
        <taxon>Eukaryota</taxon>
        <taxon>Viridiplantae</taxon>
        <taxon>Chlorophyta</taxon>
        <taxon>Pyramimonadophyceae</taxon>
        <taxon>Pyramimonadales</taxon>
        <taxon>Pyramimonadaceae</taxon>
        <taxon>Cymbomonas</taxon>
    </lineage>
</organism>
<protein>
    <submittedName>
        <fullName evidence="2">Uncharacterized protein</fullName>
    </submittedName>
</protein>
<evidence type="ECO:0000313" key="2">
    <source>
        <dbReference type="EMBL" id="KAK3246098.1"/>
    </source>
</evidence>
<dbReference type="EMBL" id="LGRX02030095">
    <property type="protein sequence ID" value="KAK3246098.1"/>
    <property type="molecule type" value="Genomic_DNA"/>
</dbReference>
<sequence length="341" mass="38296">MGNPFQSMTSGPAVNPSAPFPQGAPPDLYNRGSQPGMFWAQETIPQMYLHKVFASGRSDSRPEYTNLITEFWNDIYKNVRGDVNSNTPSWPIFVLTSSKISSTFDPSDVTNKDILKFRGMTGQFVTWYALNRYLQSTDDAARFLDHMQEFPTEDVEAVNTPADLVKILDKRDILKINFVGILKNIPTGGVGSSSVSMNVISGGRVTMVNHWGVNCMEGTRLYFLLVKGHRELKNRDGTREPLGLKLIPYANPFSNEQPAPGIPLAIEVKHRVPPRLRHIVLRVISVGRALQSTVDPRMNNRTHEIRKTVANEPYINFCSYLDVNIKSNLRNLGKVEIYVGI</sequence>
<feature type="compositionally biased region" description="Polar residues" evidence="1">
    <location>
        <begin position="1"/>
        <end position="12"/>
    </location>
</feature>
<feature type="region of interest" description="Disordered" evidence="1">
    <location>
        <begin position="1"/>
        <end position="27"/>
    </location>
</feature>
<comment type="caution">
    <text evidence="2">The sequence shown here is derived from an EMBL/GenBank/DDBJ whole genome shotgun (WGS) entry which is preliminary data.</text>
</comment>
<dbReference type="Proteomes" id="UP001190700">
    <property type="component" value="Unassembled WGS sequence"/>
</dbReference>
<reference evidence="2 3" key="1">
    <citation type="journal article" date="2015" name="Genome Biol. Evol.">
        <title>Comparative Genomics of a Bacterivorous Green Alga Reveals Evolutionary Causalities and Consequences of Phago-Mixotrophic Mode of Nutrition.</title>
        <authorList>
            <person name="Burns J.A."/>
            <person name="Paasch A."/>
            <person name="Narechania A."/>
            <person name="Kim E."/>
        </authorList>
    </citation>
    <scope>NUCLEOTIDE SEQUENCE [LARGE SCALE GENOMIC DNA]</scope>
    <source>
        <strain evidence="2 3">PLY_AMNH</strain>
    </source>
</reference>